<evidence type="ECO:0000313" key="4">
    <source>
        <dbReference type="Proteomes" id="UP000199439"/>
    </source>
</evidence>
<reference evidence="4" key="1">
    <citation type="submission" date="2016-10" db="EMBL/GenBank/DDBJ databases">
        <authorList>
            <person name="Varghese N."/>
            <person name="Submissions S."/>
        </authorList>
    </citation>
    <scope>NUCLEOTIDE SEQUENCE [LARGE SCALE GENOMIC DNA]</scope>
    <source>
        <strain evidence="4">DSM 25730</strain>
    </source>
</reference>
<keyword evidence="4" id="KW-1185">Reference proteome</keyword>
<sequence>MKYFTILLVSFLALNACKNSNTNPDSSNAEPPSGTYTINTLPEHNNISQELTITFDEATKKVSGHSGCNQFFGTYNVNGTSLTFSQMGSTRKMCDPNANALETAMLQSLNQINTYTIKDNVLQLKVDNKTFIQAVKN</sequence>
<dbReference type="Proteomes" id="UP000199439">
    <property type="component" value="Unassembled WGS sequence"/>
</dbReference>
<dbReference type="PANTHER" id="PTHR35535">
    <property type="entry name" value="HEAT SHOCK PROTEIN HSLJ"/>
    <property type="match status" value="1"/>
</dbReference>
<keyword evidence="3" id="KW-0346">Stress response</keyword>
<organism evidence="3 4">
    <name type="scientific">Algibacter pectinivorans</name>
    <dbReference type="NCBI Taxonomy" id="870482"/>
    <lineage>
        <taxon>Bacteria</taxon>
        <taxon>Pseudomonadati</taxon>
        <taxon>Bacteroidota</taxon>
        <taxon>Flavobacteriia</taxon>
        <taxon>Flavobacteriales</taxon>
        <taxon>Flavobacteriaceae</taxon>
        <taxon>Algibacter</taxon>
    </lineage>
</organism>
<evidence type="ECO:0000313" key="3">
    <source>
        <dbReference type="EMBL" id="SFC93127.1"/>
    </source>
</evidence>
<dbReference type="RefSeq" id="WP_092848894.1">
    <property type="nucleotide sequence ID" value="NZ_FOMI01000002.1"/>
</dbReference>
<dbReference type="STRING" id="870482.SAMN04487987_10242"/>
<accession>A0A1I1N646</accession>
<dbReference type="EMBL" id="FOMI01000002">
    <property type="protein sequence ID" value="SFC93127.1"/>
    <property type="molecule type" value="Genomic_DNA"/>
</dbReference>
<evidence type="ECO:0000256" key="1">
    <source>
        <dbReference type="SAM" id="SignalP"/>
    </source>
</evidence>
<gene>
    <name evidence="3" type="ORF">SAMN04487987_10242</name>
</gene>
<dbReference type="InterPro" id="IPR053147">
    <property type="entry name" value="Hsp_HslJ-like"/>
</dbReference>
<dbReference type="Gene3D" id="2.40.128.270">
    <property type="match status" value="1"/>
</dbReference>
<dbReference type="PANTHER" id="PTHR35535:SF1">
    <property type="entry name" value="HEAT SHOCK PROTEIN HSLJ"/>
    <property type="match status" value="1"/>
</dbReference>
<keyword evidence="1" id="KW-0732">Signal</keyword>
<dbReference type="InterPro" id="IPR038670">
    <property type="entry name" value="HslJ-like_sf"/>
</dbReference>
<dbReference type="AlphaFoldDB" id="A0A1I1N646"/>
<feature type="chain" id="PRO_5011463937" evidence="1">
    <location>
        <begin position="19"/>
        <end position="137"/>
    </location>
</feature>
<proteinExistence type="predicted"/>
<dbReference type="Pfam" id="PF03724">
    <property type="entry name" value="META"/>
    <property type="match status" value="1"/>
</dbReference>
<name>A0A1I1N646_9FLAO</name>
<dbReference type="OrthoDB" id="880459at2"/>
<feature type="signal peptide" evidence="1">
    <location>
        <begin position="1"/>
        <end position="18"/>
    </location>
</feature>
<dbReference type="InterPro" id="IPR005184">
    <property type="entry name" value="DUF306_Meta_HslJ"/>
</dbReference>
<feature type="domain" description="DUF306" evidence="2">
    <location>
        <begin position="35"/>
        <end position="129"/>
    </location>
</feature>
<evidence type="ECO:0000259" key="2">
    <source>
        <dbReference type="Pfam" id="PF03724"/>
    </source>
</evidence>
<protein>
    <submittedName>
        <fullName evidence="3">Heat shock protein HslJ</fullName>
    </submittedName>
</protein>